<name>A0ABT4JTV0_9GAMM</name>
<dbReference type="Proteomes" id="UP001149719">
    <property type="component" value="Unassembled WGS sequence"/>
</dbReference>
<gene>
    <name evidence="8" type="ORF">O1D97_07270</name>
</gene>
<keyword evidence="4 6" id="KW-1133">Transmembrane helix</keyword>
<feature type="transmembrane region" description="Helical" evidence="6">
    <location>
        <begin position="286"/>
        <end position="307"/>
    </location>
</feature>
<evidence type="ECO:0000256" key="2">
    <source>
        <dbReference type="ARBA" id="ARBA00022475"/>
    </source>
</evidence>
<dbReference type="EMBL" id="JAPUBN010000013">
    <property type="protein sequence ID" value="MCZ2721457.1"/>
    <property type="molecule type" value="Genomic_DNA"/>
</dbReference>
<organism evidence="8 9">
    <name type="scientific">Marinomonas phaeophyticola</name>
    <dbReference type="NCBI Taxonomy" id="3004091"/>
    <lineage>
        <taxon>Bacteria</taxon>
        <taxon>Pseudomonadati</taxon>
        <taxon>Pseudomonadota</taxon>
        <taxon>Gammaproteobacteria</taxon>
        <taxon>Oceanospirillales</taxon>
        <taxon>Oceanospirillaceae</taxon>
        <taxon>Marinomonas</taxon>
    </lineage>
</organism>
<comment type="subcellular location">
    <subcellularLocation>
        <location evidence="1">Cell membrane</location>
        <topology evidence="1">Multi-pass membrane protein</topology>
    </subcellularLocation>
</comment>
<feature type="transmembrane region" description="Helical" evidence="6">
    <location>
        <begin position="263"/>
        <end position="280"/>
    </location>
</feature>
<evidence type="ECO:0000313" key="9">
    <source>
        <dbReference type="Proteomes" id="UP001149719"/>
    </source>
</evidence>
<evidence type="ECO:0000256" key="6">
    <source>
        <dbReference type="SAM" id="Phobius"/>
    </source>
</evidence>
<dbReference type="InterPro" id="IPR050638">
    <property type="entry name" value="AA-Vitamin_Transporters"/>
</dbReference>
<protein>
    <submittedName>
        <fullName evidence="8">DMT family transporter</fullName>
    </submittedName>
</protein>
<feature type="transmembrane region" description="Helical" evidence="6">
    <location>
        <begin position="9"/>
        <end position="28"/>
    </location>
</feature>
<keyword evidence="9" id="KW-1185">Reference proteome</keyword>
<evidence type="ECO:0000256" key="5">
    <source>
        <dbReference type="ARBA" id="ARBA00023136"/>
    </source>
</evidence>
<feature type="transmembrane region" description="Helical" evidence="6">
    <location>
        <begin position="80"/>
        <end position="99"/>
    </location>
</feature>
<sequence length="326" mass="37115">MLKRPYYEWIYDLINMGLVNGIVFHYFRPYGDLRKPNRDVWIPLFLALIIMFLVLMVTWYREKLNIRQQLQALFHSPRQAFHYLLISGSLVGFFIGLFVSLETTTPLNTSVLYTLIPLMGVIISKLWLNISTPWLKVSGFIIGSMGATGVLFSTQMHSLEEIQSFQWNQGDALYVGACVLLAFHVVSVQKWGRGNKPFSGAFMIMLFGTLWLLPITLIWGELGDVRWEATGFWINALYLTIFTTIFTFVLQQRLVHTVGANRLLAFSYTIPVWVACYTAFSQSQLSSLLNTGFILGLACLVTSLYLIDRQSTTLNRSSTEKGDLAT</sequence>
<dbReference type="Pfam" id="PF00892">
    <property type="entry name" value="EamA"/>
    <property type="match status" value="1"/>
</dbReference>
<reference evidence="8" key="1">
    <citation type="submission" date="2022-12" db="EMBL/GenBank/DDBJ databases">
        <title>Marinomonas 15G1-11 sp. nov, isolated from marine algae.</title>
        <authorList>
            <person name="Butt M."/>
            <person name="Choi D.G."/>
            <person name="Kim J.M."/>
            <person name="Lee J.K."/>
            <person name="Baek J.H."/>
            <person name="Jeon C.O."/>
        </authorList>
    </citation>
    <scope>NUCLEOTIDE SEQUENCE</scope>
    <source>
        <strain evidence="8">15G1-11</strain>
    </source>
</reference>
<feature type="transmembrane region" description="Helical" evidence="6">
    <location>
        <begin position="200"/>
        <end position="220"/>
    </location>
</feature>
<evidence type="ECO:0000313" key="8">
    <source>
        <dbReference type="EMBL" id="MCZ2721457.1"/>
    </source>
</evidence>
<keyword evidence="3 6" id="KW-0812">Transmembrane</keyword>
<keyword evidence="2" id="KW-1003">Cell membrane</keyword>
<evidence type="ECO:0000259" key="7">
    <source>
        <dbReference type="Pfam" id="PF00892"/>
    </source>
</evidence>
<dbReference type="InterPro" id="IPR000620">
    <property type="entry name" value="EamA_dom"/>
</dbReference>
<accession>A0ABT4JTV0</accession>
<feature type="transmembrane region" description="Helical" evidence="6">
    <location>
        <begin position="40"/>
        <end position="60"/>
    </location>
</feature>
<feature type="transmembrane region" description="Helical" evidence="6">
    <location>
        <begin position="135"/>
        <end position="152"/>
    </location>
</feature>
<evidence type="ECO:0000256" key="3">
    <source>
        <dbReference type="ARBA" id="ARBA00022692"/>
    </source>
</evidence>
<comment type="caution">
    <text evidence="8">The sequence shown here is derived from an EMBL/GenBank/DDBJ whole genome shotgun (WGS) entry which is preliminary data.</text>
</comment>
<dbReference type="PANTHER" id="PTHR32322:SF18">
    <property type="entry name" value="S-ADENOSYLMETHIONINE_S-ADENOSYLHOMOCYSTEINE TRANSPORTER"/>
    <property type="match status" value="1"/>
</dbReference>
<dbReference type="RefSeq" id="WP_269124257.1">
    <property type="nucleotide sequence ID" value="NZ_JAPUBN010000013.1"/>
</dbReference>
<evidence type="ECO:0000256" key="1">
    <source>
        <dbReference type="ARBA" id="ARBA00004651"/>
    </source>
</evidence>
<dbReference type="PANTHER" id="PTHR32322">
    <property type="entry name" value="INNER MEMBRANE TRANSPORTER"/>
    <property type="match status" value="1"/>
</dbReference>
<feature type="transmembrane region" description="Helical" evidence="6">
    <location>
        <begin position="172"/>
        <end position="188"/>
    </location>
</feature>
<proteinExistence type="predicted"/>
<feature type="transmembrane region" description="Helical" evidence="6">
    <location>
        <begin position="232"/>
        <end position="251"/>
    </location>
</feature>
<feature type="domain" description="EamA" evidence="7">
    <location>
        <begin position="170"/>
        <end position="306"/>
    </location>
</feature>
<feature type="transmembrane region" description="Helical" evidence="6">
    <location>
        <begin position="111"/>
        <end position="128"/>
    </location>
</feature>
<evidence type="ECO:0000256" key="4">
    <source>
        <dbReference type="ARBA" id="ARBA00022989"/>
    </source>
</evidence>
<keyword evidence="5 6" id="KW-0472">Membrane</keyword>